<proteinExistence type="predicted"/>
<evidence type="ECO:0000313" key="2">
    <source>
        <dbReference type="EMBL" id="THD11121.1"/>
    </source>
</evidence>
<dbReference type="STRING" id="993689.GCA_002077135_01222"/>
<dbReference type="AlphaFoldDB" id="A0A4V3UTL9"/>
<gene>
    <name evidence="2" type="ORF">B1806_05225</name>
</gene>
<name>A0A4V3UTL9_9GAMM</name>
<organism evidence="2 3">
    <name type="scientific">Metallibacterium scheffleri</name>
    <dbReference type="NCBI Taxonomy" id="993689"/>
    <lineage>
        <taxon>Bacteria</taxon>
        <taxon>Pseudomonadati</taxon>
        <taxon>Pseudomonadota</taxon>
        <taxon>Gammaproteobacteria</taxon>
        <taxon>Lysobacterales</taxon>
        <taxon>Rhodanobacteraceae</taxon>
        <taxon>Metallibacterium</taxon>
    </lineage>
</organism>
<feature type="chain" id="PRO_5020402201" description="Tetratricopeptide repeat protein" evidence="1">
    <location>
        <begin position="30"/>
        <end position="161"/>
    </location>
</feature>
<dbReference type="Proteomes" id="UP000307749">
    <property type="component" value="Unassembled WGS sequence"/>
</dbReference>
<dbReference type="OrthoDB" id="9115021at2"/>
<keyword evidence="3" id="KW-1185">Reference proteome</keyword>
<evidence type="ECO:0000313" key="3">
    <source>
        <dbReference type="Proteomes" id="UP000307749"/>
    </source>
</evidence>
<evidence type="ECO:0008006" key="4">
    <source>
        <dbReference type="Google" id="ProtNLM"/>
    </source>
</evidence>
<evidence type="ECO:0000256" key="1">
    <source>
        <dbReference type="SAM" id="SignalP"/>
    </source>
</evidence>
<sequence>MQLRTSKLTLALSALLALGLVSAGGYALAAPPAPGMQGPGMAAAQGQWGHGAWAHGKPGHGRGMQGWMHRPGPGMQARFAAMRDMRVLQHLYLAQGRRGDAEAMYHDVLAHTRDPGLRNFAYGQLARLQMMPTDTGAAIATLRKALDENLQQIKPPAAPAS</sequence>
<keyword evidence="1" id="KW-0732">Signal</keyword>
<protein>
    <recommendedName>
        <fullName evidence="4">Tetratricopeptide repeat protein</fullName>
    </recommendedName>
</protein>
<reference evidence="2 3" key="1">
    <citation type="submission" date="2017-02" db="EMBL/GenBank/DDBJ databases">
        <title>Whole genome sequencing of Metallibacterium scheffleri DSM 24874 (T).</title>
        <authorList>
            <person name="Kumar S."/>
            <person name="Patil P."/>
            <person name="Patil P.B."/>
        </authorList>
    </citation>
    <scope>NUCLEOTIDE SEQUENCE [LARGE SCALE GENOMIC DNA]</scope>
    <source>
        <strain evidence="2 3">DSM 24874</strain>
    </source>
</reference>
<feature type="signal peptide" evidence="1">
    <location>
        <begin position="1"/>
        <end position="29"/>
    </location>
</feature>
<comment type="caution">
    <text evidence="2">The sequence shown here is derived from an EMBL/GenBank/DDBJ whole genome shotgun (WGS) entry which is preliminary data.</text>
</comment>
<dbReference type="EMBL" id="MWQO01000016">
    <property type="protein sequence ID" value="THD11121.1"/>
    <property type="molecule type" value="Genomic_DNA"/>
</dbReference>
<dbReference type="RefSeq" id="WP_081126539.1">
    <property type="nucleotide sequence ID" value="NZ_DAHXOC010000012.1"/>
</dbReference>
<accession>A0A4V3UTL9</accession>